<gene>
    <name evidence="2" type="ORF">HS088_TW08G00222</name>
</gene>
<keyword evidence="1" id="KW-1133">Transmembrane helix</keyword>
<dbReference type="PANTHER" id="PTHR33919">
    <property type="entry name" value="OS09G0127700 PROTEIN"/>
    <property type="match status" value="1"/>
</dbReference>
<reference evidence="2 3" key="1">
    <citation type="journal article" date="2020" name="Nat. Commun.">
        <title>Genome of Tripterygium wilfordii and identification of cytochrome P450 involved in triptolide biosynthesis.</title>
        <authorList>
            <person name="Tu L."/>
            <person name="Su P."/>
            <person name="Zhang Z."/>
            <person name="Gao L."/>
            <person name="Wang J."/>
            <person name="Hu T."/>
            <person name="Zhou J."/>
            <person name="Zhang Y."/>
            <person name="Zhao Y."/>
            <person name="Liu Y."/>
            <person name="Song Y."/>
            <person name="Tong Y."/>
            <person name="Lu Y."/>
            <person name="Yang J."/>
            <person name="Xu C."/>
            <person name="Jia M."/>
            <person name="Peters R.J."/>
            <person name="Huang L."/>
            <person name="Gao W."/>
        </authorList>
    </citation>
    <scope>NUCLEOTIDE SEQUENCE [LARGE SCALE GENOMIC DNA]</scope>
    <source>
        <strain evidence="3">cv. XIE 37</strain>
        <tissue evidence="2">Leaf</tissue>
    </source>
</reference>
<keyword evidence="1" id="KW-0472">Membrane</keyword>
<evidence type="ECO:0008006" key="4">
    <source>
        <dbReference type="Google" id="ProtNLM"/>
    </source>
</evidence>
<dbReference type="OrthoDB" id="2013913at2759"/>
<sequence>MSFRSTNYWRQMAGKLRGGATYATSTTPTTADKLYSRTGKRLKGDFVPVCVAIGMIALSTTLGLHTAKQQLAYSPTVRVRKKTRERLTEIEEPETVVHWSEKLLTKSLFRKVAHVQESHQLYHPMPDPVHKDAFAHKPRAETLKDLGVDPTLHY</sequence>
<proteinExistence type="predicted"/>
<dbReference type="PANTHER" id="PTHR33919:SF11">
    <property type="entry name" value="EXPRESSED PROTEIN"/>
    <property type="match status" value="1"/>
</dbReference>
<protein>
    <recommendedName>
        <fullName evidence="4">NFU1 iron-sulfur cluster protein</fullName>
    </recommendedName>
</protein>
<comment type="caution">
    <text evidence="2">The sequence shown here is derived from an EMBL/GenBank/DDBJ whole genome shotgun (WGS) entry which is preliminary data.</text>
</comment>
<organism evidence="2 3">
    <name type="scientific">Tripterygium wilfordii</name>
    <name type="common">Thunder God vine</name>
    <dbReference type="NCBI Taxonomy" id="458696"/>
    <lineage>
        <taxon>Eukaryota</taxon>
        <taxon>Viridiplantae</taxon>
        <taxon>Streptophyta</taxon>
        <taxon>Embryophyta</taxon>
        <taxon>Tracheophyta</taxon>
        <taxon>Spermatophyta</taxon>
        <taxon>Magnoliopsida</taxon>
        <taxon>eudicotyledons</taxon>
        <taxon>Gunneridae</taxon>
        <taxon>Pentapetalae</taxon>
        <taxon>rosids</taxon>
        <taxon>fabids</taxon>
        <taxon>Celastrales</taxon>
        <taxon>Celastraceae</taxon>
        <taxon>Tripterygium</taxon>
    </lineage>
</organism>
<keyword evidence="1" id="KW-0812">Transmembrane</keyword>
<evidence type="ECO:0000313" key="2">
    <source>
        <dbReference type="EMBL" id="KAF5743637.1"/>
    </source>
</evidence>
<evidence type="ECO:0000256" key="1">
    <source>
        <dbReference type="SAM" id="Phobius"/>
    </source>
</evidence>
<dbReference type="InParanoid" id="A0A7J7DBA9"/>
<evidence type="ECO:0000313" key="3">
    <source>
        <dbReference type="Proteomes" id="UP000593562"/>
    </source>
</evidence>
<name>A0A7J7DBA9_TRIWF</name>
<dbReference type="AlphaFoldDB" id="A0A7J7DBA9"/>
<feature type="transmembrane region" description="Helical" evidence="1">
    <location>
        <begin position="46"/>
        <end position="64"/>
    </location>
</feature>
<accession>A0A7J7DBA9</accession>
<dbReference type="Proteomes" id="UP000593562">
    <property type="component" value="Unassembled WGS sequence"/>
</dbReference>
<dbReference type="EMBL" id="JAAARO010000008">
    <property type="protein sequence ID" value="KAF5743637.1"/>
    <property type="molecule type" value="Genomic_DNA"/>
</dbReference>
<keyword evidence="3" id="KW-1185">Reference proteome</keyword>